<evidence type="ECO:0000313" key="1">
    <source>
        <dbReference type="EMBL" id="KAJ1674159.1"/>
    </source>
</evidence>
<sequence>MRKIKRAIAKNLSTQNEPPPSQHVAGSLGPGAYLSPSHAEDTLVLDATACANKDVLSLTRTRNKTSPAVTLETLVDRVVSEEPDARIQRRVANAEGKGQVPTPPQELITAADAKRGRLFVGSDQFVQALAAPKAPTYILRSVDTPASERTSDKRQAQIRHLPPADVQQHDAAVAVKKSGSITAYIEASEPSSVWSSFRIQSESITAIRDFGIQVETARVNGLKQVRSIEKSQIRDIVILEAMHCYSFRFVLAVIVKGSSKSVLVFPNIYPGLELLLPVYRGMHMVLGMDRGLARRIKQQESGEALDGMEDAPKYDRKSCEQHS</sequence>
<dbReference type="EMBL" id="JAMZIH010006209">
    <property type="protein sequence ID" value="KAJ1674159.1"/>
    <property type="molecule type" value="Genomic_DNA"/>
</dbReference>
<evidence type="ECO:0000313" key="2">
    <source>
        <dbReference type="Proteomes" id="UP001145114"/>
    </source>
</evidence>
<protein>
    <submittedName>
        <fullName evidence="1">Uncharacterized protein</fullName>
    </submittedName>
</protein>
<gene>
    <name evidence="1" type="ORF">EV182_003839</name>
</gene>
<reference evidence="1" key="1">
    <citation type="submission" date="2022-06" db="EMBL/GenBank/DDBJ databases">
        <title>Phylogenomic reconstructions and comparative analyses of Kickxellomycotina fungi.</title>
        <authorList>
            <person name="Reynolds N.K."/>
            <person name="Stajich J.E."/>
            <person name="Barry K."/>
            <person name="Grigoriev I.V."/>
            <person name="Crous P."/>
            <person name="Smith M.E."/>
        </authorList>
    </citation>
    <scope>NUCLEOTIDE SEQUENCE</scope>
    <source>
        <strain evidence="1">RSA 2271</strain>
    </source>
</reference>
<proteinExistence type="predicted"/>
<dbReference type="Proteomes" id="UP001145114">
    <property type="component" value="Unassembled WGS sequence"/>
</dbReference>
<comment type="caution">
    <text evidence="1">The sequence shown here is derived from an EMBL/GenBank/DDBJ whole genome shotgun (WGS) entry which is preliminary data.</text>
</comment>
<accession>A0ACC1HC66</accession>
<keyword evidence="2" id="KW-1185">Reference proteome</keyword>
<name>A0ACC1HC66_9FUNG</name>
<organism evidence="1 2">
    <name type="scientific">Spiromyces aspiralis</name>
    <dbReference type="NCBI Taxonomy" id="68401"/>
    <lineage>
        <taxon>Eukaryota</taxon>
        <taxon>Fungi</taxon>
        <taxon>Fungi incertae sedis</taxon>
        <taxon>Zoopagomycota</taxon>
        <taxon>Kickxellomycotina</taxon>
        <taxon>Kickxellomycetes</taxon>
        <taxon>Kickxellales</taxon>
        <taxon>Kickxellaceae</taxon>
        <taxon>Spiromyces</taxon>
    </lineage>
</organism>